<evidence type="ECO:0000256" key="3">
    <source>
        <dbReference type="ARBA" id="ARBA00022737"/>
    </source>
</evidence>
<sequence>MSSELEKMERGEWYDANNDAQLLEMRIKAKDLCFDLDHTRPGDVEKRKDILTQLLGYYPENLEIISPFMCDYGSRIQLGKNVFINSSCYFMDGGSITIGDYVFVGPYCGFYTANHPLDYQKRNQGLEIALSIRVGSNVWFGAHVSVMPGVTIGDDCVIGAGSVVTKDIPPHSLAYGNPCRVVKQWDENQKSF</sequence>
<dbReference type="InterPro" id="IPR011004">
    <property type="entry name" value="Trimer_LpxA-like_sf"/>
</dbReference>
<dbReference type="Pfam" id="PF00132">
    <property type="entry name" value="Hexapep"/>
    <property type="match status" value="1"/>
</dbReference>
<evidence type="ECO:0000256" key="2">
    <source>
        <dbReference type="ARBA" id="ARBA00022679"/>
    </source>
</evidence>
<dbReference type="SMART" id="SM01266">
    <property type="entry name" value="Mac"/>
    <property type="match status" value="1"/>
</dbReference>
<dbReference type="InterPro" id="IPR039369">
    <property type="entry name" value="LacA-like"/>
</dbReference>
<dbReference type="InterPro" id="IPR001451">
    <property type="entry name" value="Hexapep"/>
</dbReference>
<dbReference type="SUPFAM" id="SSF51161">
    <property type="entry name" value="Trimeric LpxA-like enzymes"/>
    <property type="match status" value="1"/>
</dbReference>
<evidence type="ECO:0000256" key="1">
    <source>
        <dbReference type="ARBA" id="ARBA00007274"/>
    </source>
</evidence>
<accession>A0ABT7UJH8</accession>
<reference evidence="8" key="1">
    <citation type="submission" date="2023-06" db="EMBL/GenBank/DDBJ databases">
        <title>Identification and characterization of horizontal gene transfer across gut microbiota members of farm animals based on homology search.</title>
        <authorList>
            <person name="Zeman M."/>
            <person name="Kubasova T."/>
            <person name="Jahodarova E."/>
            <person name="Nykrynova M."/>
            <person name="Rychlik I."/>
        </authorList>
    </citation>
    <scope>NUCLEOTIDE SEQUENCE [LARGE SCALE GENOMIC DNA]</scope>
    <source>
        <strain evidence="8">ET341</strain>
    </source>
</reference>
<proteinExistence type="inferred from homology"/>
<organism evidence="7 8">
    <name type="scientific">Massilimicrobiota timonensis</name>
    <dbReference type="NCBI Taxonomy" id="1776392"/>
    <lineage>
        <taxon>Bacteria</taxon>
        <taxon>Bacillati</taxon>
        <taxon>Bacillota</taxon>
        <taxon>Erysipelotrichia</taxon>
        <taxon>Erysipelotrichales</taxon>
        <taxon>Erysipelotrichaceae</taxon>
        <taxon>Massilimicrobiota</taxon>
    </lineage>
</organism>
<gene>
    <name evidence="7" type="ORF">QUV98_08160</name>
</gene>
<evidence type="ECO:0000313" key="7">
    <source>
        <dbReference type="EMBL" id="MDM8196286.1"/>
    </source>
</evidence>
<keyword evidence="4 5" id="KW-0012">Acyltransferase</keyword>
<feature type="domain" description="Maltose/galactoside acetyltransferase" evidence="6">
    <location>
        <begin position="5"/>
        <end position="60"/>
    </location>
</feature>
<dbReference type="Gene3D" id="2.160.10.10">
    <property type="entry name" value="Hexapeptide repeat proteins"/>
    <property type="match status" value="1"/>
</dbReference>
<keyword evidence="8" id="KW-1185">Reference proteome</keyword>
<evidence type="ECO:0000256" key="5">
    <source>
        <dbReference type="RuleBase" id="RU367021"/>
    </source>
</evidence>
<dbReference type="InterPro" id="IPR024688">
    <property type="entry name" value="Mac_dom"/>
</dbReference>
<evidence type="ECO:0000313" key="8">
    <source>
        <dbReference type="Proteomes" id="UP001529275"/>
    </source>
</evidence>
<evidence type="ECO:0000259" key="6">
    <source>
        <dbReference type="SMART" id="SM01266"/>
    </source>
</evidence>
<dbReference type="CDD" id="cd03357">
    <property type="entry name" value="LbH_MAT_GAT"/>
    <property type="match status" value="1"/>
</dbReference>
<keyword evidence="2 5" id="KW-0808">Transferase</keyword>
<comment type="caution">
    <text evidence="7">The sequence shown here is derived from an EMBL/GenBank/DDBJ whole genome shotgun (WGS) entry which is preliminary data.</text>
</comment>
<keyword evidence="3" id="KW-0677">Repeat</keyword>
<reference evidence="7 8" key="2">
    <citation type="submission" date="2023-06" db="EMBL/GenBank/DDBJ databases">
        <authorList>
            <person name="Zeman M."/>
            <person name="Kubasova T."/>
            <person name="Jahodarova E."/>
            <person name="Nykrynova M."/>
            <person name="Rychlik I."/>
        </authorList>
    </citation>
    <scope>NUCLEOTIDE SEQUENCE [LARGE SCALE GENOMIC DNA]</scope>
    <source>
        <strain evidence="7 8">ET341</strain>
    </source>
</reference>
<dbReference type="Pfam" id="PF12464">
    <property type="entry name" value="Mac"/>
    <property type="match status" value="1"/>
</dbReference>
<dbReference type="EC" id="2.3.1.-" evidence="5"/>
<comment type="similarity">
    <text evidence="1 5">Belongs to the transferase hexapeptide repeat family.</text>
</comment>
<evidence type="ECO:0000256" key="4">
    <source>
        <dbReference type="ARBA" id="ARBA00023315"/>
    </source>
</evidence>
<protein>
    <recommendedName>
        <fullName evidence="5">Acetyltransferase</fullName>
        <ecNumber evidence="5">2.3.1.-</ecNumber>
    </recommendedName>
</protein>
<dbReference type="PANTHER" id="PTHR43017">
    <property type="entry name" value="GALACTOSIDE O-ACETYLTRANSFERASE"/>
    <property type="match status" value="1"/>
</dbReference>
<name>A0ABT7UJH8_9FIRM</name>
<dbReference type="Proteomes" id="UP001529275">
    <property type="component" value="Unassembled WGS sequence"/>
</dbReference>
<dbReference type="GO" id="GO:0016746">
    <property type="term" value="F:acyltransferase activity"/>
    <property type="evidence" value="ECO:0007669"/>
    <property type="project" value="UniProtKB-KW"/>
</dbReference>
<dbReference type="PANTHER" id="PTHR43017:SF1">
    <property type="entry name" value="ACETYLTRANSFERASE YJL218W-RELATED"/>
    <property type="match status" value="1"/>
</dbReference>
<dbReference type="EMBL" id="JAUDCK010000029">
    <property type="protein sequence ID" value="MDM8196286.1"/>
    <property type="molecule type" value="Genomic_DNA"/>
</dbReference>
<dbReference type="RefSeq" id="WP_289527919.1">
    <property type="nucleotide sequence ID" value="NZ_JAUDCK010000029.1"/>
</dbReference>